<sequence>MPTAPSRRLRRPVAGLGLVLAAATLLGACQNDVVTGSLPEDGYRTRYPIVLAEAPEYLDIPVGMGAGRMSPETRASVRAFAADAAARGTGSLVVLTPSGSANEAAASYVARDIRGTVEGAGLSSALVELRAYRVPDPRAVAPIRLSYSRVKAVSPPCGRWTGGIMPGGSGGEDGAEFGCANQANLAAMVSNPNDLITPRAGTPVPAWRRWVVFDKYGKGEIPSGQYDTGDTDTQTGGGSGG</sequence>
<evidence type="ECO:0000313" key="4">
    <source>
        <dbReference type="Proteomes" id="UP000294547"/>
    </source>
</evidence>
<protein>
    <submittedName>
        <fullName evidence="3">Pilus assembly protein CpaD</fullName>
    </submittedName>
</protein>
<dbReference type="NCBIfam" id="TIGR02522">
    <property type="entry name" value="pilus_cpaD"/>
    <property type="match status" value="1"/>
</dbReference>
<dbReference type="Pfam" id="PF09476">
    <property type="entry name" value="Pilus_CpaD"/>
    <property type="match status" value="1"/>
</dbReference>
<keyword evidence="2" id="KW-0732">Signal</keyword>
<proteinExistence type="predicted"/>
<feature type="region of interest" description="Disordered" evidence="1">
    <location>
        <begin position="221"/>
        <end position="241"/>
    </location>
</feature>
<reference evidence="3 4" key="1">
    <citation type="submission" date="2019-03" db="EMBL/GenBank/DDBJ databases">
        <title>Genomic Encyclopedia of Type Strains, Phase IV (KMG-IV): sequencing the most valuable type-strain genomes for metagenomic binning, comparative biology and taxonomic classification.</title>
        <authorList>
            <person name="Goeker M."/>
        </authorList>
    </citation>
    <scope>NUCLEOTIDE SEQUENCE [LARGE SCALE GENOMIC DNA]</scope>
    <source>
        <strain evidence="3 4">DSM 102969</strain>
    </source>
</reference>
<feature type="chain" id="PRO_5020417372" evidence="2">
    <location>
        <begin position="28"/>
        <end position="241"/>
    </location>
</feature>
<accession>A0A4R6RDJ2</accession>
<evidence type="ECO:0000313" key="3">
    <source>
        <dbReference type="EMBL" id="TDP84135.1"/>
    </source>
</evidence>
<dbReference type="Proteomes" id="UP000294547">
    <property type="component" value="Unassembled WGS sequence"/>
</dbReference>
<dbReference type="AlphaFoldDB" id="A0A4R6RDJ2"/>
<dbReference type="InterPro" id="IPR019027">
    <property type="entry name" value="Pilus_biogenesis_CpaD-related"/>
</dbReference>
<comment type="caution">
    <text evidence="3">The sequence shown here is derived from an EMBL/GenBank/DDBJ whole genome shotgun (WGS) entry which is preliminary data.</text>
</comment>
<dbReference type="InterPro" id="IPR013361">
    <property type="entry name" value="Pilus_CpaD"/>
</dbReference>
<gene>
    <name evidence="3" type="ORF">EDD54_2739</name>
</gene>
<evidence type="ECO:0000256" key="1">
    <source>
        <dbReference type="SAM" id="MobiDB-lite"/>
    </source>
</evidence>
<dbReference type="PROSITE" id="PS51257">
    <property type="entry name" value="PROKAR_LIPOPROTEIN"/>
    <property type="match status" value="1"/>
</dbReference>
<evidence type="ECO:0000256" key="2">
    <source>
        <dbReference type="SAM" id="SignalP"/>
    </source>
</evidence>
<dbReference type="RefSeq" id="WP_165644553.1">
    <property type="nucleotide sequence ID" value="NZ_BSPM01000002.1"/>
</dbReference>
<keyword evidence="4" id="KW-1185">Reference proteome</keyword>
<name>A0A4R6RDJ2_9HYPH</name>
<feature type="signal peptide" evidence="2">
    <location>
        <begin position="1"/>
        <end position="27"/>
    </location>
</feature>
<organism evidence="3 4">
    <name type="scientific">Oharaeibacter diazotrophicus</name>
    <dbReference type="NCBI Taxonomy" id="1920512"/>
    <lineage>
        <taxon>Bacteria</taxon>
        <taxon>Pseudomonadati</taxon>
        <taxon>Pseudomonadota</taxon>
        <taxon>Alphaproteobacteria</taxon>
        <taxon>Hyphomicrobiales</taxon>
        <taxon>Pleomorphomonadaceae</taxon>
        <taxon>Oharaeibacter</taxon>
    </lineage>
</organism>
<feature type="compositionally biased region" description="Low complexity" evidence="1">
    <location>
        <begin position="223"/>
        <end position="234"/>
    </location>
</feature>
<dbReference type="EMBL" id="SNXY01000008">
    <property type="protein sequence ID" value="TDP84135.1"/>
    <property type="molecule type" value="Genomic_DNA"/>
</dbReference>